<keyword evidence="3" id="KW-1185">Reference proteome</keyword>
<gene>
    <name evidence="2" type="ORF">FA09DRAFT_96151</name>
</gene>
<protein>
    <submittedName>
        <fullName evidence="2">Uncharacterized protein</fullName>
    </submittedName>
</protein>
<dbReference type="RefSeq" id="XP_025596510.1">
    <property type="nucleotide sequence ID" value="XM_025745920.1"/>
</dbReference>
<evidence type="ECO:0000313" key="3">
    <source>
        <dbReference type="Proteomes" id="UP000245946"/>
    </source>
</evidence>
<dbReference type="InterPro" id="IPR043519">
    <property type="entry name" value="NT_sf"/>
</dbReference>
<feature type="region of interest" description="Disordered" evidence="1">
    <location>
        <begin position="255"/>
        <end position="388"/>
    </location>
</feature>
<accession>A0A316Z3U7</accession>
<name>A0A316Z3U7_9BASI</name>
<feature type="compositionally biased region" description="Low complexity" evidence="1">
    <location>
        <begin position="347"/>
        <end position="369"/>
    </location>
</feature>
<dbReference type="AlphaFoldDB" id="A0A316Z3U7"/>
<sequence length="429" mass="45671">MAASPRLTLQQQAFRSLLLAYHIRAASADFHAAHLTSTLSPLSYKPGGAALFAWTHLKRAFLPTYSILRGPSHARGVGATRPQAAPLTADSHAAVKALQEAIQARVSDARLHITGPHRRDITAARPLSLLLIHPLASHSPEAALPGTASDAAWHARGAMQQMLLEERLLLTTPGAAKESSTPQETRQAAHGYVPLFLPDAARTPVDLHATTCLSPGAAQLLLTGDARFARFLTDLAEEGFGMRLDAHGLWTRPGLGSSRAETRAVGGMGSSGVPTGMQMRSFLEDAQPEEAAERHASALSPAPDALRMAEPPSTREPQEEGAEASADAALEARRERNRAMGLPPDFDSGLGLDSPSDASSSQDPPSASGTTPPQAELMAKQDKPREDLYHPSWRRLCAEADEEMILDTLGLAYLPPEARVSRAQAGRDG</sequence>
<dbReference type="EMBL" id="KZ819300">
    <property type="protein sequence ID" value="PWN96231.1"/>
    <property type="molecule type" value="Genomic_DNA"/>
</dbReference>
<dbReference type="SUPFAM" id="SSF81301">
    <property type="entry name" value="Nucleotidyltransferase"/>
    <property type="match status" value="1"/>
</dbReference>
<reference evidence="2 3" key="1">
    <citation type="journal article" date="2018" name="Mol. Biol. Evol.">
        <title>Broad Genomic Sampling Reveals a Smut Pathogenic Ancestry of the Fungal Clade Ustilaginomycotina.</title>
        <authorList>
            <person name="Kijpornyongpan T."/>
            <person name="Mondo S.J."/>
            <person name="Barry K."/>
            <person name="Sandor L."/>
            <person name="Lee J."/>
            <person name="Lipzen A."/>
            <person name="Pangilinan J."/>
            <person name="LaButti K."/>
            <person name="Hainaut M."/>
            <person name="Henrissat B."/>
            <person name="Grigoriev I.V."/>
            <person name="Spatafora J.W."/>
            <person name="Aime M.C."/>
        </authorList>
    </citation>
    <scope>NUCLEOTIDE SEQUENCE [LARGE SCALE GENOMIC DNA]</scope>
    <source>
        <strain evidence="2 3">MCA 4186</strain>
    </source>
</reference>
<proteinExistence type="predicted"/>
<organism evidence="2 3">
    <name type="scientific">Tilletiopsis washingtonensis</name>
    <dbReference type="NCBI Taxonomy" id="58919"/>
    <lineage>
        <taxon>Eukaryota</taxon>
        <taxon>Fungi</taxon>
        <taxon>Dikarya</taxon>
        <taxon>Basidiomycota</taxon>
        <taxon>Ustilaginomycotina</taxon>
        <taxon>Exobasidiomycetes</taxon>
        <taxon>Entylomatales</taxon>
        <taxon>Entylomatales incertae sedis</taxon>
        <taxon>Tilletiopsis</taxon>
    </lineage>
</organism>
<evidence type="ECO:0000256" key="1">
    <source>
        <dbReference type="SAM" id="MobiDB-lite"/>
    </source>
</evidence>
<evidence type="ECO:0000313" key="2">
    <source>
        <dbReference type="EMBL" id="PWN96231.1"/>
    </source>
</evidence>
<dbReference type="GeneID" id="37273464"/>
<feature type="compositionally biased region" description="Basic and acidic residues" evidence="1">
    <location>
        <begin position="379"/>
        <end position="388"/>
    </location>
</feature>
<dbReference type="Proteomes" id="UP000245946">
    <property type="component" value="Unassembled WGS sequence"/>
</dbReference>